<dbReference type="KEGG" id="caul:KCG34_11450"/>
<name>A0A975G4D4_9CAUL</name>
<proteinExistence type="predicted"/>
<keyword evidence="3" id="KW-1185">Reference proteome</keyword>
<evidence type="ECO:0000313" key="3">
    <source>
        <dbReference type="Proteomes" id="UP000676409"/>
    </source>
</evidence>
<gene>
    <name evidence="2" type="ORF">KCG34_11450</name>
</gene>
<dbReference type="RefSeq" id="WP_211940477.1">
    <property type="nucleotide sequence ID" value="NZ_CP073078.1"/>
</dbReference>
<dbReference type="Proteomes" id="UP000676409">
    <property type="component" value="Chromosome"/>
</dbReference>
<feature type="domain" description="YspA cpYpsA-related SLOG" evidence="1">
    <location>
        <begin position="194"/>
        <end position="260"/>
    </location>
</feature>
<protein>
    <submittedName>
        <fullName evidence="2">DUF2493 domain-containing protein</fullName>
    </submittedName>
</protein>
<organism evidence="2 3">
    <name type="scientific">Phenylobacterium montanum</name>
    <dbReference type="NCBI Taxonomy" id="2823693"/>
    <lineage>
        <taxon>Bacteria</taxon>
        <taxon>Pseudomonadati</taxon>
        <taxon>Pseudomonadota</taxon>
        <taxon>Alphaproteobacteria</taxon>
        <taxon>Caulobacterales</taxon>
        <taxon>Caulobacteraceae</taxon>
        <taxon>Phenylobacterium</taxon>
    </lineage>
</organism>
<dbReference type="InterPro" id="IPR019627">
    <property type="entry name" value="YAcAr"/>
</dbReference>
<sequence>MDDPLDFIDQEPEHEVSQTAAVLDRAQLFGLNSNTSGHAAGVPDEKTVQAAISDIFDALVTACVDTSLETDLGELLWSAVNLFHRTVDRLERRLDQNEHAQKRSQSEQDGSEVRSVELEDLLDEGRGLIDRRNALESMRELAIQHFEAHTGSAWRPRAGSLVTRSTLTAAMIDSRDFLAARRRAETEIMLPQGPRIAFSGGADCNDHHLIWSVLDRVHAKHPDMVLLHGGASTGAELIAAKWAATRGVVEVAFRPDFKTHSKRAAPMKRNDVVLAQSPIGVVVFPGGGIQDNLADKARKLGVPVFDFRRRGGA</sequence>
<dbReference type="Pfam" id="PF10686">
    <property type="entry name" value="YAcAr"/>
    <property type="match status" value="1"/>
</dbReference>
<evidence type="ECO:0000259" key="1">
    <source>
        <dbReference type="Pfam" id="PF10686"/>
    </source>
</evidence>
<dbReference type="AlphaFoldDB" id="A0A975G4D4"/>
<evidence type="ECO:0000313" key="2">
    <source>
        <dbReference type="EMBL" id="QUD90426.1"/>
    </source>
</evidence>
<accession>A0A975G4D4</accession>
<reference evidence="2" key="1">
    <citation type="submission" date="2021-04" db="EMBL/GenBank/DDBJ databases">
        <title>The complete genome sequence of Caulobacter sp. S6.</title>
        <authorList>
            <person name="Tang Y."/>
            <person name="Ouyang W."/>
            <person name="Liu Q."/>
            <person name="Huang B."/>
            <person name="Guo Z."/>
            <person name="Lei P."/>
        </authorList>
    </citation>
    <scope>NUCLEOTIDE SEQUENCE</scope>
    <source>
        <strain evidence="2">S6</strain>
    </source>
</reference>
<dbReference type="EMBL" id="CP073078">
    <property type="protein sequence ID" value="QUD90426.1"/>
    <property type="molecule type" value="Genomic_DNA"/>
</dbReference>